<dbReference type="HAMAP" id="MF_00720">
    <property type="entry name" value="PriB"/>
    <property type="match status" value="1"/>
</dbReference>
<dbReference type="GO" id="GO:1990077">
    <property type="term" value="C:primosome complex"/>
    <property type="evidence" value="ECO:0007669"/>
    <property type="project" value="UniProtKB-UniRule"/>
</dbReference>
<dbReference type="RefSeq" id="WP_133607737.1">
    <property type="nucleotide sequence ID" value="NZ_SNXW01000003.1"/>
</dbReference>
<dbReference type="PROSITE" id="PS50935">
    <property type="entry name" value="SSB"/>
    <property type="match status" value="1"/>
</dbReference>
<dbReference type="InterPro" id="IPR000424">
    <property type="entry name" value="Primosome_PriB/ssb"/>
</dbReference>
<dbReference type="GO" id="GO:0003697">
    <property type="term" value="F:single-stranded DNA binding"/>
    <property type="evidence" value="ECO:0007669"/>
    <property type="project" value="UniProtKB-UniRule"/>
</dbReference>
<evidence type="ECO:0000256" key="3">
    <source>
        <dbReference type="ARBA" id="ARBA00023125"/>
    </source>
</evidence>
<evidence type="ECO:0000313" key="6">
    <source>
        <dbReference type="Proteomes" id="UP000294593"/>
    </source>
</evidence>
<name>A0A4R6REU7_9BURK</name>
<comment type="function">
    <text evidence="4">Involved in the restart of stalled replication forks, which reloads the replicative helicase on sites other than the origin of replication; the PriA-PriB pathway is the major replication restart pathway. During primosome assembly it facilitates complex formation between PriA and DnaT on DNA; stabilizes PriA on DNA. Stimulates the DNA unwinding activity of PriA helicase.</text>
</comment>
<gene>
    <name evidence="4" type="primary">priB</name>
    <name evidence="5" type="ORF">EV672_103174</name>
</gene>
<dbReference type="AlphaFoldDB" id="A0A4R6REU7"/>
<keyword evidence="1 4" id="KW-0639">Primosome</keyword>
<accession>A0A4R6REU7</accession>
<evidence type="ECO:0000256" key="1">
    <source>
        <dbReference type="ARBA" id="ARBA00022515"/>
    </source>
</evidence>
<proteinExistence type="inferred from homology"/>
<dbReference type="InterPro" id="IPR012340">
    <property type="entry name" value="NA-bd_OB-fold"/>
</dbReference>
<dbReference type="OrthoDB" id="5296916at2"/>
<comment type="similarity">
    <text evidence="4">Belongs to the PriB family.</text>
</comment>
<dbReference type="Pfam" id="PF22657">
    <property type="entry name" value="SSB_1"/>
    <property type="match status" value="1"/>
</dbReference>
<comment type="caution">
    <text evidence="5">The sequence shown here is derived from an EMBL/GenBank/DDBJ whole genome shotgun (WGS) entry which is preliminary data.</text>
</comment>
<evidence type="ECO:0000256" key="4">
    <source>
        <dbReference type="HAMAP-Rule" id="MF_00720"/>
    </source>
</evidence>
<dbReference type="GO" id="GO:0006269">
    <property type="term" value="P:DNA replication, synthesis of primer"/>
    <property type="evidence" value="ECO:0007669"/>
    <property type="project" value="UniProtKB-KW"/>
</dbReference>
<dbReference type="Gene3D" id="2.40.50.140">
    <property type="entry name" value="Nucleic acid-binding proteins"/>
    <property type="match status" value="1"/>
</dbReference>
<keyword evidence="2 4" id="KW-0235">DNA replication</keyword>
<comment type="subunit">
    <text evidence="4">Homodimer. Interacts with PriA and DnaT. Component of the replication restart primosome. Primosome assembly occurs via a 'hand-off' mechanism. PriA binds to replication forks, subsequently PriB then DnaT bind; DnaT then displaces ssDNA to generate the helicase loading substrate.</text>
</comment>
<sequence>MNQVLLSAQIIERKALRYTPAGLPALDLVLQHESTVSENQQSRKVKLDIKAVAIGPIADRLSKQAIGEAFGLAGFLGAPRHGRGVLLHITELTDIVSTHSTDN</sequence>
<keyword evidence="3 4" id="KW-0238">DNA-binding</keyword>
<dbReference type="NCBIfam" id="TIGR04418">
    <property type="entry name" value="PriB_gamma"/>
    <property type="match status" value="1"/>
</dbReference>
<dbReference type="Proteomes" id="UP000294593">
    <property type="component" value="Unassembled WGS sequence"/>
</dbReference>
<evidence type="ECO:0000313" key="5">
    <source>
        <dbReference type="EMBL" id="TDP84605.1"/>
    </source>
</evidence>
<evidence type="ECO:0000256" key="2">
    <source>
        <dbReference type="ARBA" id="ARBA00022705"/>
    </source>
</evidence>
<dbReference type="SUPFAM" id="SSF50249">
    <property type="entry name" value="Nucleic acid-binding proteins"/>
    <property type="match status" value="1"/>
</dbReference>
<reference evidence="5 6" key="1">
    <citation type="submission" date="2019-03" db="EMBL/GenBank/DDBJ databases">
        <title>Genomic Encyclopedia of Type Strains, Phase IV (KMG-IV): sequencing the most valuable type-strain genomes for metagenomic binning, comparative biology and taxonomic classification.</title>
        <authorList>
            <person name="Goeker M."/>
        </authorList>
    </citation>
    <scope>NUCLEOTIDE SEQUENCE [LARGE SCALE GENOMIC DNA]</scope>
    <source>
        <strain evidence="5 6">DSM 11901</strain>
    </source>
</reference>
<dbReference type="EMBL" id="SNXW01000003">
    <property type="protein sequence ID" value="TDP84605.1"/>
    <property type="molecule type" value="Genomic_DNA"/>
</dbReference>
<dbReference type="InterPro" id="IPR023646">
    <property type="entry name" value="Prisomal_replication_PriB"/>
</dbReference>
<protein>
    <recommendedName>
        <fullName evidence="4">Replication restart protein PriB</fullName>
    </recommendedName>
</protein>
<organism evidence="5 6">
    <name type="scientific">Aquabacterium commune</name>
    <dbReference type="NCBI Taxonomy" id="70586"/>
    <lineage>
        <taxon>Bacteria</taxon>
        <taxon>Pseudomonadati</taxon>
        <taxon>Pseudomonadota</taxon>
        <taxon>Betaproteobacteria</taxon>
        <taxon>Burkholderiales</taxon>
        <taxon>Aquabacterium</taxon>
    </lineage>
</organism>
<keyword evidence="6" id="KW-1185">Reference proteome</keyword>